<dbReference type="Gene3D" id="3.40.50.1820">
    <property type="entry name" value="alpha/beta hydrolase"/>
    <property type="match status" value="1"/>
</dbReference>
<name>A0A561T0B6_9PSEU</name>
<dbReference type="SUPFAM" id="SSF53474">
    <property type="entry name" value="alpha/beta-Hydrolases"/>
    <property type="match status" value="1"/>
</dbReference>
<feature type="domain" description="Dienelactone hydrolase" evidence="1">
    <location>
        <begin position="4"/>
        <end position="193"/>
    </location>
</feature>
<organism evidence="2 3">
    <name type="scientific">Pseudonocardia hierapolitana</name>
    <dbReference type="NCBI Taxonomy" id="1128676"/>
    <lineage>
        <taxon>Bacteria</taxon>
        <taxon>Bacillati</taxon>
        <taxon>Actinomycetota</taxon>
        <taxon>Actinomycetes</taxon>
        <taxon>Pseudonocardiales</taxon>
        <taxon>Pseudonocardiaceae</taxon>
        <taxon>Pseudonocardia</taxon>
    </lineage>
</organism>
<dbReference type="RefSeq" id="WP_147259208.1">
    <property type="nucleotide sequence ID" value="NZ_VIWU01000001.1"/>
</dbReference>
<proteinExistence type="predicted"/>
<keyword evidence="3" id="KW-1185">Reference proteome</keyword>
<dbReference type="Pfam" id="PF01738">
    <property type="entry name" value="DLH"/>
    <property type="match status" value="1"/>
</dbReference>
<dbReference type="InterPro" id="IPR051049">
    <property type="entry name" value="Dienelactone_hydrolase-like"/>
</dbReference>
<comment type="caution">
    <text evidence="2">The sequence shown here is derived from an EMBL/GenBank/DDBJ whole genome shotgun (WGS) entry which is preliminary data.</text>
</comment>
<evidence type="ECO:0000259" key="1">
    <source>
        <dbReference type="Pfam" id="PF01738"/>
    </source>
</evidence>
<evidence type="ECO:0000313" key="2">
    <source>
        <dbReference type="EMBL" id="TWF80554.1"/>
    </source>
</evidence>
<sequence>MAEVLFFHHVQGLTPGVVAFADRLRAAGHAVHSPDLYGGRVFPTIEEGLAFTDGPGAPDLAGLAAAAAADLPAELVYAGISAGAVLAQRLAQTRAGAAGAVLMESCLPVSGEWAIGPWPEGVPVQIHGMVDDGYFAGEGDIDAARELVEAAGPTAELFLYPGDEHLFEDSSLASYDAAATELLTARIVDFLGRVPGA</sequence>
<dbReference type="InterPro" id="IPR002925">
    <property type="entry name" value="Dienelactn_hydro"/>
</dbReference>
<reference evidence="2 3" key="1">
    <citation type="submission" date="2019-06" db="EMBL/GenBank/DDBJ databases">
        <title>Sequencing the genomes of 1000 actinobacteria strains.</title>
        <authorList>
            <person name="Klenk H.-P."/>
        </authorList>
    </citation>
    <scope>NUCLEOTIDE SEQUENCE [LARGE SCALE GENOMIC DNA]</scope>
    <source>
        <strain evidence="2 3">DSM 45671</strain>
    </source>
</reference>
<dbReference type="Proteomes" id="UP000321261">
    <property type="component" value="Unassembled WGS sequence"/>
</dbReference>
<dbReference type="OrthoDB" id="2834584at2"/>
<dbReference type="GO" id="GO:0016787">
    <property type="term" value="F:hydrolase activity"/>
    <property type="evidence" value="ECO:0007669"/>
    <property type="project" value="UniProtKB-KW"/>
</dbReference>
<keyword evidence="2" id="KW-0378">Hydrolase</keyword>
<dbReference type="AlphaFoldDB" id="A0A561T0B6"/>
<gene>
    <name evidence="2" type="ORF">FHX44_116497</name>
</gene>
<dbReference type="InterPro" id="IPR029058">
    <property type="entry name" value="AB_hydrolase_fold"/>
</dbReference>
<evidence type="ECO:0000313" key="3">
    <source>
        <dbReference type="Proteomes" id="UP000321261"/>
    </source>
</evidence>
<protein>
    <submittedName>
        <fullName evidence="2">Dienelactone hydrolase</fullName>
    </submittedName>
</protein>
<dbReference type="EMBL" id="VIWU01000001">
    <property type="protein sequence ID" value="TWF80554.1"/>
    <property type="molecule type" value="Genomic_DNA"/>
</dbReference>
<accession>A0A561T0B6</accession>
<dbReference type="PANTHER" id="PTHR46623">
    <property type="entry name" value="CARBOXYMETHYLENEBUTENOLIDASE-RELATED"/>
    <property type="match status" value="1"/>
</dbReference>
<dbReference type="PANTHER" id="PTHR46623:SF6">
    <property type="entry name" value="ALPHA_BETA-HYDROLASES SUPERFAMILY PROTEIN"/>
    <property type="match status" value="1"/>
</dbReference>